<evidence type="ECO:0000313" key="2">
    <source>
        <dbReference type="Proteomes" id="UP000228380"/>
    </source>
</evidence>
<dbReference type="KEGG" id="pda:120107715"/>
<dbReference type="InterPro" id="IPR004320">
    <property type="entry name" value="BPS1_pln"/>
</dbReference>
<dbReference type="PANTHER" id="PTHR33070:SF120">
    <property type="entry name" value="EXPRESSED PROTEIN"/>
    <property type="match status" value="1"/>
</dbReference>
<evidence type="ECO:0000256" key="1">
    <source>
        <dbReference type="SAM" id="Coils"/>
    </source>
</evidence>
<organism evidence="2 3">
    <name type="scientific">Phoenix dactylifera</name>
    <name type="common">Date palm</name>
    <dbReference type="NCBI Taxonomy" id="42345"/>
    <lineage>
        <taxon>Eukaryota</taxon>
        <taxon>Viridiplantae</taxon>
        <taxon>Streptophyta</taxon>
        <taxon>Embryophyta</taxon>
        <taxon>Tracheophyta</taxon>
        <taxon>Spermatophyta</taxon>
        <taxon>Magnoliopsida</taxon>
        <taxon>Liliopsida</taxon>
        <taxon>Arecaceae</taxon>
        <taxon>Coryphoideae</taxon>
        <taxon>Phoeniceae</taxon>
        <taxon>Phoenix</taxon>
    </lineage>
</organism>
<accession>A0A8B8ZS09</accession>
<name>A0A8B8ZS09_PHODC</name>
<dbReference type="OrthoDB" id="1701699at2759"/>
<dbReference type="Proteomes" id="UP000228380">
    <property type="component" value="Unplaced"/>
</dbReference>
<sequence>MARSAVVQDQSSHVRSISLPSRDHPFALRVEQEVHKLRTCVVSCSLSSQEMCNGLRRLRDLYDCIEELLRLPHNQQALCHPHRKEWLEEELDGSVKVLDLCGTLRDKLVTMKEHLQDLQLALRRRDTTSIESRLHACIRSGKKAQKDIENCRRPSKQVSSKSSPYTAVDMDSDLSLVVHLLMEAREITISLLRSASRLLSVSRRPKRKASRWSFVSNALQKRKVASEEEHKETSDMGNEDFSLCVSVSYDCISCKDVDGEKVPKAQDRLETLKAKMEDLETQLECLNRRLIQNRVSLLNILSL</sequence>
<protein>
    <submittedName>
        <fullName evidence="3">Uncharacterized protein LOC120107715</fullName>
    </submittedName>
</protein>
<dbReference type="AlphaFoldDB" id="A0A8B8ZS09"/>
<dbReference type="GeneID" id="120107715"/>
<dbReference type="PANTHER" id="PTHR33070">
    <property type="entry name" value="OS06G0725500 PROTEIN"/>
    <property type="match status" value="1"/>
</dbReference>
<keyword evidence="2" id="KW-1185">Reference proteome</keyword>
<proteinExistence type="predicted"/>
<reference evidence="3" key="1">
    <citation type="submission" date="2025-08" db="UniProtKB">
        <authorList>
            <consortium name="RefSeq"/>
        </authorList>
    </citation>
    <scope>IDENTIFICATION</scope>
    <source>
        <tissue evidence="3">Young leaves</tissue>
    </source>
</reference>
<dbReference type="GO" id="GO:0048367">
    <property type="term" value="P:shoot system development"/>
    <property type="evidence" value="ECO:0007669"/>
    <property type="project" value="InterPro"/>
</dbReference>
<dbReference type="GO" id="GO:0048364">
    <property type="term" value="P:root development"/>
    <property type="evidence" value="ECO:0007669"/>
    <property type="project" value="InterPro"/>
</dbReference>
<dbReference type="RefSeq" id="XP_038977065.1">
    <property type="nucleotide sequence ID" value="XM_039121137.1"/>
</dbReference>
<gene>
    <name evidence="3" type="primary">LOC120107715</name>
</gene>
<dbReference type="Pfam" id="PF03087">
    <property type="entry name" value="BPS1"/>
    <property type="match status" value="1"/>
</dbReference>
<feature type="coiled-coil region" evidence="1">
    <location>
        <begin position="262"/>
        <end position="296"/>
    </location>
</feature>
<keyword evidence="1" id="KW-0175">Coiled coil</keyword>
<evidence type="ECO:0000313" key="3">
    <source>
        <dbReference type="RefSeq" id="XP_038977065.1"/>
    </source>
</evidence>